<dbReference type="EMBL" id="CM056742">
    <property type="protein sequence ID" value="KAJ8678617.1"/>
    <property type="molecule type" value="Genomic_DNA"/>
</dbReference>
<reference evidence="1" key="1">
    <citation type="submission" date="2023-04" db="EMBL/GenBank/DDBJ databases">
        <title>A chromosome-level genome assembly of the parasitoid wasp Eretmocerus hayati.</title>
        <authorList>
            <person name="Zhong Y."/>
            <person name="Liu S."/>
            <person name="Liu Y."/>
        </authorList>
    </citation>
    <scope>NUCLEOTIDE SEQUENCE</scope>
    <source>
        <strain evidence="1">ZJU_SS_LIU_2023</strain>
    </source>
</reference>
<sequence length="156" mass="17822">MIKYSAQALGKVKRLQINAQHKSKDKPWFDKECRIALARKKKARWTLTKSREPRARAKLWEPFYQAGMTMKIIILLHNLYYKASARVRLRNGDKTDPIAVTQGVLQGDALSPLLLGSFLRDLIDFFKSKGHTNIEEDIGILLFADDRTIVARDAAP</sequence>
<gene>
    <name evidence="1" type="ORF">QAD02_014404</name>
</gene>
<organism evidence="1 2">
    <name type="scientific">Eretmocerus hayati</name>
    <dbReference type="NCBI Taxonomy" id="131215"/>
    <lineage>
        <taxon>Eukaryota</taxon>
        <taxon>Metazoa</taxon>
        <taxon>Ecdysozoa</taxon>
        <taxon>Arthropoda</taxon>
        <taxon>Hexapoda</taxon>
        <taxon>Insecta</taxon>
        <taxon>Pterygota</taxon>
        <taxon>Neoptera</taxon>
        <taxon>Endopterygota</taxon>
        <taxon>Hymenoptera</taxon>
        <taxon>Apocrita</taxon>
        <taxon>Proctotrupomorpha</taxon>
        <taxon>Chalcidoidea</taxon>
        <taxon>Aphelinidae</taxon>
        <taxon>Aphelininae</taxon>
        <taxon>Eretmocerus</taxon>
    </lineage>
</organism>
<name>A0ACC2P5F6_9HYME</name>
<protein>
    <submittedName>
        <fullName evidence="1">Uncharacterized protein</fullName>
    </submittedName>
</protein>
<keyword evidence="2" id="KW-1185">Reference proteome</keyword>
<evidence type="ECO:0000313" key="2">
    <source>
        <dbReference type="Proteomes" id="UP001239111"/>
    </source>
</evidence>
<accession>A0ACC2P5F6</accession>
<evidence type="ECO:0000313" key="1">
    <source>
        <dbReference type="EMBL" id="KAJ8678617.1"/>
    </source>
</evidence>
<dbReference type="Proteomes" id="UP001239111">
    <property type="component" value="Chromosome 2"/>
</dbReference>
<comment type="caution">
    <text evidence="1">The sequence shown here is derived from an EMBL/GenBank/DDBJ whole genome shotgun (WGS) entry which is preliminary data.</text>
</comment>
<proteinExistence type="predicted"/>